<accession>A0AA46I6L1</accession>
<dbReference type="AlphaFoldDB" id="A0AA46I6L1"/>
<organism evidence="2 3">
    <name type="scientific">Hypnocyclicus thermotrophus</name>
    <dbReference type="NCBI Taxonomy" id="1627895"/>
    <lineage>
        <taxon>Bacteria</taxon>
        <taxon>Fusobacteriati</taxon>
        <taxon>Fusobacteriota</taxon>
        <taxon>Fusobacteriia</taxon>
        <taxon>Fusobacteriales</taxon>
        <taxon>Fusobacteriaceae</taxon>
        <taxon>Hypnocyclicus</taxon>
    </lineage>
</organism>
<dbReference type="Pfam" id="PF00359">
    <property type="entry name" value="PTS_EIIA_2"/>
    <property type="match status" value="1"/>
</dbReference>
<dbReference type="Gene3D" id="3.40.930.10">
    <property type="entry name" value="Mannitol-specific EII, Chain A"/>
    <property type="match status" value="1"/>
</dbReference>
<dbReference type="InterPro" id="IPR002178">
    <property type="entry name" value="PTS_EIIA_type-2_dom"/>
</dbReference>
<dbReference type="EMBL" id="SOBG01000002">
    <property type="protein sequence ID" value="TDT71891.1"/>
    <property type="molecule type" value="Genomic_DNA"/>
</dbReference>
<sequence>MINYLNSKLILFEDNKTDKKQILKKIVDIMYENSDKIKNKDKFLENIFKREEAGTTGIGRQIVVPHARCEELEGIVMSVTLLKTPIDFNTPDGEPAKIIIMVGAPTTKNTEYLKLLSRISRVFRDKNIREDIITSESKEEILEIIASIEL</sequence>
<keyword evidence="3" id="KW-1185">Reference proteome</keyword>
<comment type="caution">
    <text evidence="2">The sequence shown here is derived from an EMBL/GenBank/DDBJ whole genome shotgun (WGS) entry which is preliminary data.</text>
</comment>
<evidence type="ECO:0000313" key="3">
    <source>
        <dbReference type="Proteomes" id="UP000294678"/>
    </source>
</evidence>
<dbReference type="RefSeq" id="WP_134112485.1">
    <property type="nucleotide sequence ID" value="NZ_SOBG01000002.1"/>
</dbReference>
<dbReference type="PANTHER" id="PTHR47738">
    <property type="entry name" value="PTS SYSTEM FRUCTOSE-LIKE EIIA COMPONENT-RELATED"/>
    <property type="match status" value="1"/>
</dbReference>
<reference evidence="2 3" key="1">
    <citation type="submission" date="2019-03" db="EMBL/GenBank/DDBJ databases">
        <title>Genomic Encyclopedia of Type Strains, Phase IV (KMG-IV): sequencing the most valuable type-strain genomes for metagenomic binning, comparative biology and taxonomic classification.</title>
        <authorList>
            <person name="Goeker M."/>
        </authorList>
    </citation>
    <scope>NUCLEOTIDE SEQUENCE [LARGE SCALE GENOMIC DNA]</scope>
    <source>
        <strain evidence="2 3">DSM 100055</strain>
    </source>
</reference>
<feature type="domain" description="PTS EIIA type-2" evidence="1">
    <location>
        <begin position="3"/>
        <end position="148"/>
    </location>
</feature>
<dbReference type="Proteomes" id="UP000294678">
    <property type="component" value="Unassembled WGS sequence"/>
</dbReference>
<gene>
    <name evidence="2" type="ORF">EV215_0583</name>
</gene>
<dbReference type="InterPro" id="IPR051541">
    <property type="entry name" value="PTS_SugarTrans_NitroReg"/>
</dbReference>
<name>A0AA46I6L1_9FUSO</name>
<evidence type="ECO:0000313" key="2">
    <source>
        <dbReference type="EMBL" id="TDT71891.1"/>
    </source>
</evidence>
<protein>
    <submittedName>
        <fullName evidence="2">PTS system nitrogen regulatory IIA component</fullName>
    </submittedName>
</protein>
<dbReference type="InterPro" id="IPR016152">
    <property type="entry name" value="PTrfase/Anion_transptr"/>
</dbReference>
<dbReference type="PROSITE" id="PS51094">
    <property type="entry name" value="PTS_EIIA_TYPE_2"/>
    <property type="match status" value="1"/>
</dbReference>
<dbReference type="SUPFAM" id="SSF55804">
    <property type="entry name" value="Phoshotransferase/anion transport protein"/>
    <property type="match status" value="1"/>
</dbReference>
<dbReference type="CDD" id="cd00211">
    <property type="entry name" value="PTS_IIA_fru"/>
    <property type="match status" value="1"/>
</dbReference>
<evidence type="ECO:0000259" key="1">
    <source>
        <dbReference type="PROSITE" id="PS51094"/>
    </source>
</evidence>
<proteinExistence type="predicted"/>